<evidence type="ECO:0000256" key="3">
    <source>
        <dbReference type="ARBA" id="ARBA00022989"/>
    </source>
</evidence>
<keyword evidence="2 5" id="KW-0812">Transmembrane</keyword>
<feature type="transmembrane region" description="Helical" evidence="5">
    <location>
        <begin position="329"/>
        <end position="347"/>
    </location>
</feature>
<evidence type="ECO:0000256" key="4">
    <source>
        <dbReference type="ARBA" id="ARBA00023136"/>
    </source>
</evidence>
<feature type="transmembrane region" description="Helical" evidence="5">
    <location>
        <begin position="6"/>
        <end position="26"/>
    </location>
</feature>
<keyword evidence="5" id="KW-0968">Cytoplasmic vesicle</keyword>
<dbReference type="InterPro" id="IPR050186">
    <property type="entry name" value="TPT_transporter"/>
</dbReference>
<evidence type="ECO:0000256" key="2">
    <source>
        <dbReference type="ARBA" id="ARBA00022692"/>
    </source>
</evidence>
<comment type="similarity">
    <text evidence="5">Belongs to the TPT transporter family. SLC35D subfamily.</text>
</comment>
<keyword evidence="4 5" id="KW-0472">Membrane</keyword>
<keyword evidence="5" id="KW-0762">Sugar transport</keyword>
<dbReference type="InterPro" id="IPR037185">
    <property type="entry name" value="EmrE-like"/>
</dbReference>
<feature type="compositionally biased region" description="Polar residues" evidence="6">
    <location>
        <begin position="382"/>
        <end position="395"/>
    </location>
</feature>
<feature type="transmembrane region" description="Helical" evidence="5">
    <location>
        <begin position="173"/>
        <end position="192"/>
    </location>
</feature>
<evidence type="ECO:0000313" key="7">
    <source>
        <dbReference type="EMBL" id="QGN14450.1"/>
    </source>
</evidence>
<feature type="region of interest" description="Disordered" evidence="6">
    <location>
        <begin position="408"/>
        <end position="431"/>
    </location>
</feature>
<feature type="transmembrane region" description="Helical" evidence="5">
    <location>
        <begin position="267"/>
        <end position="289"/>
    </location>
</feature>
<proteinExistence type="inferred from homology"/>
<keyword evidence="5" id="KW-0256">Endoplasmic reticulum</keyword>
<comment type="subcellular location">
    <subcellularLocation>
        <location evidence="5">Golgi apparatus membrane</location>
        <topology evidence="5">Multi-pass membrane protein</topology>
    </subcellularLocation>
    <subcellularLocation>
        <location evidence="5">Cytoplasmic vesicle membrane</location>
        <topology evidence="5">Multi-pass membrane protein</topology>
    </subcellularLocation>
    <subcellularLocation>
        <location evidence="5">Endoplasmic reticulum membrane</location>
        <topology evidence="5">Multi-pass membrane protein</topology>
    </subcellularLocation>
    <subcellularLocation>
        <location evidence="1">Membrane</location>
        <topology evidence="1">Multi-pass membrane protein</topology>
    </subcellularLocation>
</comment>
<dbReference type="PANTHER" id="PTHR11132">
    <property type="entry name" value="SOLUTE CARRIER FAMILY 35"/>
    <property type="match status" value="1"/>
</dbReference>
<feature type="region of interest" description="Disordered" evidence="6">
    <location>
        <begin position="369"/>
        <end position="395"/>
    </location>
</feature>
<feature type="transmembrane region" description="Helical" evidence="5">
    <location>
        <begin position="38"/>
        <end position="60"/>
    </location>
</feature>
<gene>
    <name evidence="7" type="primary">YMD8</name>
    <name evidence="7" type="ORF">FIM1_1111</name>
</gene>
<accession>A0ABX6EQ67</accession>
<dbReference type="SUPFAM" id="SSF103481">
    <property type="entry name" value="Multidrug resistance efflux transporter EmrE"/>
    <property type="match status" value="1"/>
</dbReference>
<keyword evidence="3 5" id="KW-1133">Transmembrane helix</keyword>
<evidence type="ECO:0000313" key="8">
    <source>
        <dbReference type="Proteomes" id="UP000422736"/>
    </source>
</evidence>
<keyword evidence="8" id="KW-1185">Reference proteome</keyword>
<evidence type="ECO:0000256" key="6">
    <source>
        <dbReference type="SAM" id="MobiDB-lite"/>
    </source>
</evidence>
<reference evidence="7 8" key="1">
    <citation type="submission" date="2016-03" db="EMBL/GenBank/DDBJ databases">
        <title>How can Kluyveromyces marxianus grow so fast - potential evolutionary course in Saccharomyces Complex revealed by comparative genomics.</title>
        <authorList>
            <person name="Mo W."/>
            <person name="Lu W."/>
            <person name="Yang X."/>
            <person name="Qi J."/>
            <person name="Lv H."/>
        </authorList>
    </citation>
    <scope>NUCLEOTIDE SEQUENCE [LARGE SCALE GENOMIC DNA]</scope>
    <source>
        <strain evidence="7 8">FIM1</strain>
    </source>
</reference>
<reference evidence="7 8" key="2">
    <citation type="submission" date="2019-11" db="EMBL/GenBank/DDBJ databases">
        <authorList>
            <person name="Lu H."/>
        </authorList>
    </citation>
    <scope>NUCLEOTIDE SEQUENCE [LARGE SCALE GENOMIC DNA]</scope>
    <source>
        <strain evidence="7 8">FIM1</strain>
    </source>
</reference>
<dbReference type="EMBL" id="CP015055">
    <property type="protein sequence ID" value="QGN14450.1"/>
    <property type="molecule type" value="Genomic_DNA"/>
</dbReference>
<protein>
    <recommendedName>
        <fullName evidence="5">GDP-mannose transporter</fullName>
        <shortName evidence="5">GMT</shortName>
    </recommendedName>
</protein>
<sequence length="431" mass="48421">MDRDTYRISVLIFGMYVAAITLTMYNKWMFDPNRTLHIAYPLFVTSTHQAQLWVISYIYLRWKGHLTPQNLNHGDWKYYLKYIIPTAIATAGDIGLGNISFKYVPFTVYTIVKSSTIAFVLFFGCLFKVEVPSWRLFAIVLTMFIGVVLMGLKPVNGHGGGDTSSTSGSGSETLGVILVVISSALGGFRWVYVQVILNHKKNTFLAPPSDNEMVDISKRTTKKNPVITLHQLALPMSIMLFTTSLLIERPFPGIFKSELMQWENHSTPITLLRGAGLLILPSFLVFMLTICEFGILQIAPVLTLSITGIIKELFTVFLGMLVFKETLGLYNWMGMAVVLVDVCYYNYYRFKQRIQSDALPGDYNPVAADELPETKPLPGNSELEQPSIDNGSGDSATAWEMDFELESMHSKLSDNEPTTITEQTQTHVRND</sequence>
<feature type="transmembrane region" description="Helical" evidence="5">
    <location>
        <begin position="226"/>
        <end position="247"/>
    </location>
</feature>
<feature type="transmembrane region" description="Helical" evidence="5">
    <location>
        <begin position="106"/>
        <end position="127"/>
    </location>
</feature>
<dbReference type="Proteomes" id="UP000422736">
    <property type="component" value="Chromosome 2"/>
</dbReference>
<feature type="transmembrane region" description="Helical" evidence="5">
    <location>
        <begin position="301"/>
        <end position="323"/>
    </location>
</feature>
<comment type="function">
    <text evidence="5">Involved in the import of GDP-mannose from the cytoplasm into the Golgi lumen.</text>
</comment>
<feature type="compositionally biased region" description="Polar residues" evidence="6">
    <location>
        <begin position="415"/>
        <end position="431"/>
    </location>
</feature>
<organism evidence="7 8">
    <name type="scientific">Kluyveromyces marxianus</name>
    <name type="common">Yeast</name>
    <name type="synonym">Candida kefyr</name>
    <dbReference type="NCBI Taxonomy" id="4911"/>
    <lineage>
        <taxon>Eukaryota</taxon>
        <taxon>Fungi</taxon>
        <taxon>Dikarya</taxon>
        <taxon>Ascomycota</taxon>
        <taxon>Saccharomycotina</taxon>
        <taxon>Saccharomycetes</taxon>
        <taxon>Saccharomycetales</taxon>
        <taxon>Saccharomycetaceae</taxon>
        <taxon>Kluyveromyces</taxon>
    </lineage>
</organism>
<keyword evidence="5" id="KW-0333">Golgi apparatus</keyword>
<evidence type="ECO:0000256" key="1">
    <source>
        <dbReference type="ARBA" id="ARBA00004141"/>
    </source>
</evidence>
<feature type="transmembrane region" description="Helical" evidence="5">
    <location>
        <begin position="134"/>
        <end position="153"/>
    </location>
</feature>
<keyword evidence="5" id="KW-0813">Transport</keyword>
<evidence type="ECO:0000256" key="5">
    <source>
        <dbReference type="RuleBase" id="RU367097"/>
    </source>
</evidence>
<name>A0ABX6EQ67_KLUMA</name>
<comment type="subunit">
    <text evidence="5">Homooligomer.</text>
</comment>